<name>A0A3T1DDD6_9BACL</name>
<evidence type="ECO:0000313" key="7">
    <source>
        <dbReference type="EMBL" id="BBI36140.1"/>
    </source>
</evidence>
<dbReference type="Gene3D" id="1.20.120.340">
    <property type="entry name" value="Flagellar protein FliS"/>
    <property type="match status" value="1"/>
</dbReference>
<dbReference type="RefSeq" id="WP_130615387.1">
    <property type="nucleotide sequence ID" value="NZ_AP019400.1"/>
</dbReference>
<accession>A0A3T1DDD6</accession>
<keyword evidence="8" id="KW-1185">Reference proteome</keyword>
<dbReference type="GO" id="GO:0071973">
    <property type="term" value="P:bacterial-type flagellum-dependent cell motility"/>
    <property type="evidence" value="ECO:0007669"/>
    <property type="project" value="TreeGrafter"/>
</dbReference>
<evidence type="ECO:0000256" key="5">
    <source>
        <dbReference type="ARBA" id="ARBA00023186"/>
    </source>
</evidence>
<dbReference type="PANTHER" id="PTHR34773:SF1">
    <property type="entry name" value="FLAGELLAR SECRETION CHAPERONE FLIS"/>
    <property type="match status" value="1"/>
</dbReference>
<keyword evidence="4 6" id="KW-1005">Bacterial flagellum biogenesis</keyword>
<reference evidence="7 8" key="1">
    <citation type="submission" date="2019-01" db="EMBL/GenBank/DDBJ databases">
        <title>Complete genome sequence of Cohnella hallensis HS21 isolated from Korean fir (Abies koreana) rhizospheric soil.</title>
        <authorList>
            <person name="Jiang L."/>
            <person name="Kang S.W."/>
            <person name="Kim S."/>
            <person name="Jung J."/>
            <person name="Kim C.Y."/>
            <person name="Kim D.H."/>
            <person name="Kim S.W."/>
            <person name="Lee J."/>
        </authorList>
    </citation>
    <scope>NUCLEOTIDE SEQUENCE [LARGE SCALE GENOMIC DNA]</scope>
    <source>
        <strain evidence="7 8">HS21</strain>
    </source>
</reference>
<gene>
    <name evidence="7" type="primary">fliS</name>
    <name evidence="7" type="ORF">KCTCHS21_55390</name>
</gene>
<dbReference type="AlphaFoldDB" id="A0A3T1DDD6"/>
<keyword evidence="7" id="KW-0969">Cilium</keyword>
<dbReference type="InterPro" id="IPR003713">
    <property type="entry name" value="FliS"/>
</dbReference>
<dbReference type="KEGG" id="cohn:KCTCHS21_55390"/>
<dbReference type="Proteomes" id="UP000289856">
    <property type="component" value="Chromosome"/>
</dbReference>
<dbReference type="GO" id="GO:0005829">
    <property type="term" value="C:cytosol"/>
    <property type="evidence" value="ECO:0007669"/>
    <property type="project" value="UniProtKB-SubCell"/>
</dbReference>
<dbReference type="NCBIfam" id="TIGR00208">
    <property type="entry name" value="fliS"/>
    <property type="match status" value="1"/>
</dbReference>
<evidence type="ECO:0000256" key="1">
    <source>
        <dbReference type="ARBA" id="ARBA00004514"/>
    </source>
</evidence>
<dbReference type="PIRSF" id="PIRSF039090">
    <property type="entry name" value="Flis"/>
    <property type="match status" value="1"/>
</dbReference>
<dbReference type="EMBL" id="AP019400">
    <property type="protein sequence ID" value="BBI36140.1"/>
    <property type="molecule type" value="Genomic_DNA"/>
</dbReference>
<dbReference type="PANTHER" id="PTHR34773">
    <property type="entry name" value="FLAGELLAR SECRETION CHAPERONE FLIS"/>
    <property type="match status" value="1"/>
</dbReference>
<evidence type="ECO:0000256" key="4">
    <source>
        <dbReference type="ARBA" id="ARBA00022795"/>
    </source>
</evidence>
<dbReference type="OrthoDB" id="1524959at2"/>
<dbReference type="GO" id="GO:0044780">
    <property type="term" value="P:bacterial-type flagellum assembly"/>
    <property type="evidence" value="ECO:0007669"/>
    <property type="project" value="InterPro"/>
</dbReference>
<keyword evidence="7" id="KW-0966">Cell projection</keyword>
<proteinExistence type="inferred from homology"/>
<dbReference type="Pfam" id="PF02561">
    <property type="entry name" value="FliS"/>
    <property type="match status" value="1"/>
</dbReference>
<evidence type="ECO:0000256" key="3">
    <source>
        <dbReference type="ARBA" id="ARBA00022490"/>
    </source>
</evidence>
<dbReference type="CDD" id="cd16098">
    <property type="entry name" value="FliS"/>
    <property type="match status" value="1"/>
</dbReference>
<evidence type="ECO:0000256" key="2">
    <source>
        <dbReference type="ARBA" id="ARBA00008787"/>
    </source>
</evidence>
<keyword evidence="5" id="KW-0143">Chaperone</keyword>
<comment type="subcellular location">
    <subcellularLocation>
        <location evidence="1 6">Cytoplasm</location>
        <location evidence="1 6">Cytosol</location>
    </subcellularLocation>
</comment>
<organism evidence="7 8">
    <name type="scientific">Cohnella abietis</name>
    <dbReference type="NCBI Taxonomy" id="2507935"/>
    <lineage>
        <taxon>Bacteria</taxon>
        <taxon>Bacillati</taxon>
        <taxon>Bacillota</taxon>
        <taxon>Bacilli</taxon>
        <taxon>Bacillales</taxon>
        <taxon>Paenibacillaceae</taxon>
        <taxon>Cohnella</taxon>
    </lineage>
</organism>
<dbReference type="InterPro" id="IPR036584">
    <property type="entry name" value="FliS_sf"/>
</dbReference>
<comment type="similarity">
    <text evidence="2 6">Belongs to the FliS family.</text>
</comment>
<evidence type="ECO:0000256" key="6">
    <source>
        <dbReference type="PIRNR" id="PIRNR039090"/>
    </source>
</evidence>
<dbReference type="SUPFAM" id="SSF101116">
    <property type="entry name" value="Flagellar export chaperone FliS"/>
    <property type="match status" value="1"/>
</dbReference>
<keyword evidence="3 6" id="KW-0963">Cytoplasm</keyword>
<protein>
    <recommendedName>
        <fullName evidence="6">Flagellar secretion chaperone FliS</fullName>
    </recommendedName>
</protein>
<keyword evidence="7" id="KW-0282">Flagellum</keyword>
<sequence length="129" mass="15076">MNQQAQDTYLRMQINTAAAWELTALLYNGCIKFMKQALVAIENKNFEMKNYNIKRATDIINELSFTLDRNYEISNDLSSLYEYILTTLFEANIKNNSNKLNECIELITDLRDTWTKSMKQYHATAKVQS</sequence>
<evidence type="ECO:0000313" key="8">
    <source>
        <dbReference type="Proteomes" id="UP000289856"/>
    </source>
</evidence>